<evidence type="ECO:0000256" key="1">
    <source>
        <dbReference type="ARBA" id="ARBA00001966"/>
    </source>
</evidence>
<dbReference type="Gene3D" id="3.30.420.40">
    <property type="match status" value="2"/>
</dbReference>
<dbReference type="EMBL" id="MELK01000006">
    <property type="protein sequence ID" value="OFW60094.1"/>
    <property type="molecule type" value="Genomic_DNA"/>
</dbReference>
<accession>A0A1F2WT68</accession>
<evidence type="ECO:0000256" key="3">
    <source>
        <dbReference type="ARBA" id="ARBA00023004"/>
    </source>
</evidence>
<comment type="cofactor">
    <cofactor evidence="1">
        <name>[4Fe-4S] cluster</name>
        <dbReference type="ChEBI" id="CHEBI:49883"/>
    </cofactor>
</comment>
<organism evidence="6 7">
    <name type="scientific">Candidatus Solincola sediminis</name>
    <dbReference type="NCBI Taxonomy" id="1797199"/>
    <lineage>
        <taxon>Bacteria</taxon>
        <taxon>Bacillati</taxon>
        <taxon>Actinomycetota</taxon>
        <taxon>Candidatus Geothermincolia</taxon>
        <taxon>Candidatus Geothermincolales</taxon>
        <taxon>Candidatus Geothermincolaceae</taxon>
        <taxon>Candidatus Solincola</taxon>
    </lineage>
</organism>
<dbReference type="SUPFAM" id="SSF53067">
    <property type="entry name" value="Actin-like ATPase domain"/>
    <property type="match status" value="1"/>
</dbReference>
<dbReference type="Pfam" id="PF01869">
    <property type="entry name" value="BcrAD_BadFG"/>
    <property type="match status" value="1"/>
</dbReference>
<dbReference type="PANTHER" id="PTHR32329">
    <property type="entry name" value="BIFUNCTIONAL PROTEIN [INCLUDES 2-HYDROXYACYL-COA DEHYDRATASE (N-TER) AND ITS ACTIVATOR DOMAIN (C_TERM)-RELATED"/>
    <property type="match status" value="1"/>
</dbReference>
<gene>
    <name evidence="6" type="ORF">A2Y75_02065</name>
</gene>
<name>A0A1F2WT68_9ACTN</name>
<dbReference type="AlphaFoldDB" id="A0A1F2WT68"/>
<dbReference type="CDD" id="cd24036">
    <property type="entry name" value="ASKHA_NBD_BcrAD_BadFG_HgdC_HadI"/>
    <property type="match status" value="1"/>
</dbReference>
<evidence type="ECO:0000259" key="5">
    <source>
        <dbReference type="Pfam" id="PF01869"/>
    </source>
</evidence>
<evidence type="ECO:0000313" key="7">
    <source>
        <dbReference type="Proteomes" id="UP000177876"/>
    </source>
</evidence>
<evidence type="ECO:0000256" key="2">
    <source>
        <dbReference type="ARBA" id="ARBA00022723"/>
    </source>
</evidence>
<dbReference type="Proteomes" id="UP000177876">
    <property type="component" value="Unassembled WGS sequence"/>
</dbReference>
<reference evidence="6 7" key="1">
    <citation type="journal article" date="2016" name="Nat. Commun.">
        <title>Thousands of microbial genomes shed light on interconnected biogeochemical processes in an aquifer system.</title>
        <authorList>
            <person name="Anantharaman K."/>
            <person name="Brown C.T."/>
            <person name="Hug L.A."/>
            <person name="Sharon I."/>
            <person name="Castelle C.J."/>
            <person name="Probst A.J."/>
            <person name="Thomas B.C."/>
            <person name="Singh A."/>
            <person name="Wilkins M.J."/>
            <person name="Karaoz U."/>
            <person name="Brodie E.L."/>
            <person name="Williams K.H."/>
            <person name="Hubbard S.S."/>
            <person name="Banfield J.F."/>
        </authorList>
    </citation>
    <scope>NUCLEOTIDE SEQUENCE [LARGE SCALE GENOMIC DNA]</scope>
</reference>
<evidence type="ECO:0000256" key="4">
    <source>
        <dbReference type="ARBA" id="ARBA00023014"/>
    </source>
</evidence>
<dbReference type="InterPro" id="IPR008275">
    <property type="entry name" value="CoA_E_activase_dom"/>
</dbReference>
<dbReference type="GO" id="GO:0046872">
    <property type="term" value="F:metal ion binding"/>
    <property type="evidence" value="ECO:0007669"/>
    <property type="project" value="UniProtKB-KW"/>
</dbReference>
<keyword evidence="4" id="KW-0411">Iron-sulfur</keyword>
<dbReference type="InterPro" id="IPR002731">
    <property type="entry name" value="ATPase_BadF"/>
</dbReference>
<evidence type="ECO:0000313" key="6">
    <source>
        <dbReference type="EMBL" id="OFW60094.1"/>
    </source>
</evidence>
<dbReference type="NCBIfam" id="TIGR00241">
    <property type="entry name" value="CoA_E_activ"/>
    <property type="match status" value="1"/>
</dbReference>
<dbReference type="STRING" id="1797197.A2Y75_02065"/>
<keyword evidence="2" id="KW-0479">Metal-binding</keyword>
<proteinExistence type="predicted"/>
<feature type="domain" description="ATPase BadF/BadG/BcrA/BcrD type" evidence="5">
    <location>
        <begin position="5"/>
        <end position="256"/>
    </location>
</feature>
<dbReference type="GO" id="GO:0051536">
    <property type="term" value="F:iron-sulfur cluster binding"/>
    <property type="evidence" value="ECO:0007669"/>
    <property type="project" value="UniProtKB-KW"/>
</dbReference>
<comment type="caution">
    <text evidence="6">The sequence shown here is derived from an EMBL/GenBank/DDBJ whole genome shotgun (WGS) entry which is preliminary data.</text>
</comment>
<dbReference type="InterPro" id="IPR043129">
    <property type="entry name" value="ATPase_NBD"/>
</dbReference>
<dbReference type="PANTHER" id="PTHR32329:SF2">
    <property type="entry name" value="BIFUNCTIONAL PROTEIN [INCLUDES 2-HYDROXYACYL-COA DEHYDRATASE (N-TER) AND ITS ACTIVATOR DOMAIN (C_TERM)"/>
    <property type="match status" value="1"/>
</dbReference>
<keyword evidence="3" id="KW-0408">Iron</keyword>
<protein>
    <recommendedName>
        <fullName evidence="5">ATPase BadF/BadG/BcrA/BcrD type domain-containing protein</fullName>
    </recommendedName>
</protein>
<sequence length="261" mass="27746">MNFAGIDVGSLTAQAVVVNEDGIRAFKSIRVKPNPVDSAQAVVDMVLSEDSLSWKDIKFCVSTGYGRDKVQAKGLSQDNMSEISCHGLGAFWLCPEARTVIDIGGQDAKVIRIGTNGELADFVMNDKCAAGTGRFLEVQARTLGLSLEELGEIALGAERAVELSNRCSIFCETEVLHYMQAGNDKADIAAGVCRAMADRVAALVRRVGLDGEVTMTGGVAKNVGVRTELERIFSVRLVTYEVDSQIVGALGAALVAKRMGG</sequence>
<dbReference type="InterPro" id="IPR051805">
    <property type="entry name" value="Dehydratase_Activator_Redct"/>
</dbReference>